<name>A0A377GYX0_9FUSO</name>
<keyword evidence="1 2" id="KW-0732">Signal</keyword>
<dbReference type="Gene3D" id="2.40.160.20">
    <property type="match status" value="1"/>
</dbReference>
<evidence type="ECO:0000256" key="2">
    <source>
        <dbReference type="SAM" id="SignalP"/>
    </source>
</evidence>
<accession>A0A377GYX0</accession>
<dbReference type="InterPro" id="IPR027385">
    <property type="entry name" value="Beta-barrel_OMP"/>
</dbReference>
<dbReference type="InterPro" id="IPR011250">
    <property type="entry name" value="OMP/PagP_B-barrel"/>
</dbReference>
<dbReference type="OrthoDB" id="81819at2"/>
<gene>
    <name evidence="4" type="ORF">NCTC10723_01665</name>
</gene>
<feature type="signal peptide" evidence="2">
    <location>
        <begin position="1"/>
        <end position="17"/>
    </location>
</feature>
<dbReference type="Proteomes" id="UP000255328">
    <property type="component" value="Unassembled WGS sequence"/>
</dbReference>
<protein>
    <recommendedName>
        <fullName evidence="3">Outer membrane protein beta-barrel domain-containing protein</fullName>
    </recommendedName>
</protein>
<keyword evidence="5" id="KW-1185">Reference proteome</keyword>
<proteinExistence type="predicted"/>
<dbReference type="AlphaFoldDB" id="A0A377GYX0"/>
<dbReference type="SUPFAM" id="SSF56925">
    <property type="entry name" value="OMPA-like"/>
    <property type="match status" value="1"/>
</dbReference>
<sequence>MKKILFGLVVLSSIAMADERTNLYFKTGVDISSEFKNDYIRGEVSNRSADGDGGFEFAIEGTKEFYPNLELGLGIALQDHGDPDKINLSYNQKFQIIKNTGYKSLPLYAVAKYNIPLGTNVKPYLKADLGYAYNFGEKDAIETWDGPIAKTSVDNGLYYGLGAGIEYNNFLFEVMYKVNKADVNYSFNDGEKLRKSYDYSRTTLSIGYKFNF</sequence>
<reference evidence="4 5" key="1">
    <citation type="submission" date="2018-06" db="EMBL/GenBank/DDBJ databases">
        <authorList>
            <consortium name="Pathogen Informatics"/>
            <person name="Doyle S."/>
        </authorList>
    </citation>
    <scope>NUCLEOTIDE SEQUENCE [LARGE SCALE GENOMIC DNA]</scope>
    <source>
        <strain evidence="4 5">NCTC10723</strain>
    </source>
</reference>
<evidence type="ECO:0000256" key="1">
    <source>
        <dbReference type="ARBA" id="ARBA00022729"/>
    </source>
</evidence>
<evidence type="ECO:0000259" key="3">
    <source>
        <dbReference type="Pfam" id="PF13505"/>
    </source>
</evidence>
<dbReference type="RefSeq" id="WP_115271119.1">
    <property type="nucleotide sequence ID" value="NZ_UGGU01000003.1"/>
</dbReference>
<dbReference type="EMBL" id="UGGU01000003">
    <property type="protein sequence ID" value="STO32179.1"/>
    <property type="molecule type" value="Genomic_DNA"/>
</dbReference>
<feature type="domain" description="Outer membrane protein beta-barrel" evidence="3">
    <location>
        <begin position="9"/>
        <end position="210"/>
    </location>
</feature>
<dbReference type="Pfam" id="PF13505">
    <property type="entry name" value="OMP_b-brl"/>
    <property type="match status" value="1"/>
</dbReference>
<evidence type="ECO:0000313" key="5">
    <source>
        <dbReference type="Proteomes" id="UP000255328"/>
    </source>
</evidence>
<evidence type="ECO:0000313" key="4">
    <source>
        <dbReference type="EMBL" id="STO32179.1"/>
    </source>
</evidence>
<feature type="chain" id="PRO_5016821956" description="Outer membrane protein beta-barrel domain-containing protein" evidence="2">
    <location>
        <begin position="18"/>
        <end position="212"/>
    </location>
</feature>
<organism evidence="4 5">
    <name type="scientific">Fusobacterium necrogenes</name>
    <dbReference type="NCBI Taxonomy" id="858"/>
    <lineage>
        <taxon>Bacteria</taxon>
        <taxon>Fusobacteriati</taxon>
        <taxon>Fusobacteriota</taxon>
        <taxon>Fusobacteriia</taxon>
        <taxon>Fusobacteriales</taxon>
        <taxon>Fusobacteriaceae</taxon>
        <taxon>Fusobacterium</taxon>
    </lineage>
</organism>